<dbReference type="SUPFAM" id="SSF50630">
    <property type="entry name" value="Acid proteases"/>
    <property type="match status" value="1"/>
</dbReference>
<feature type="region of interest" description="Disordered" evidence="14">
    <location>
        <begin position="708"/>
        <end position="756"/>
    </location>
</feature>
<sequence>MGIVKNHANEAAQLQTRQQYLQRRGMGGVVRVEERADTLTASLGNALTSGLYYANVTVGTPAQQLSLQIDTGSSDVWVPSSSASICEDTRDGGCPGGSFDFSSSKTFVDVEQDAFNISYVDGTGSTGDYFQDTFSIGGGTVKGFTMGLATDTSISIGIMGIGYNSSEANIQTGNGTTYPNLPNALVSSGLIKTNAYSLWLDDLQASTGSILFGGIDTAKYTGDLISVNVYPSSRGGSVTSFTVAWTSLSVQSSSGTDQLTPTAFAQPAILDSGTTITLLPDEIAAVIFEELGATVSQQLGAVVVPCALSKNSGSINYGFGGVNGPTIKVDVSQLVLPLTTTDGQTPTYNNGDPACQLGIQAAGSNPTLFGDTFLRSAYVVYDLENNRIGLAQTDFDASGSNIVPFASEGAPIPSASSAPNEAAVTQTASGIPRIGVTATATGSGQATYNPTATGLNAESGFTSTATSTSTKKSAGSSGPAPFEWARVFVGGIAMLMAGVGGDSTVLTEGKDGNPQTPTTYHPSRIHYIFSDDEDSEELKGACLRCIPDVSNTSNSNSFTNKSSQELRASNSSSRPGSLTRKESGKGKQREERVIIIDMNETGDRVVKAQSLSEKWQIMGCEIGKAPIWESAGAEGEDNKEKGGGMMLKIDGVGIPISKEDTSLSRSREKGKQKETDDGNEDIKELDISKLLAGFDKKMDILRKVIDGVGWDQGHGDDQGVGNNDGVVEEEDELLPEPEVEDLQKKREREGEAFEAS</sequence>
<dbReference type="PANTHER" id="PTHR47966:SF65">
    <property type="entry name" value="ASPARTIC-TYPE ENDOPEPTIDASE"/>
    <property type="match status" value="1"/>
</dbReference>
<comment type="subcellular location">
    <subcellularLocation>
        <location evidence="1">Cell membrane</location>
    </subcellularLocation>
</comment>
<dbReference type="Gene3D" id="2.40.70.10">
    <property type="entry name" value="Acid Proteases"/>
    <property type="match status" value="2"/>
</dbReference>
<keyword evidence="5" id="KW-0732">Signal</keyword>
<dbReference type="InterPro" id="IPR033121">
    <property type="entry name" value="PEPTIDASE_A1"/>
</dbReference>
<feature type="compositionally biased region" description="Low complexity" evidence="14">
    <location>
        <begin position="553"/>
        <end position="563"/>
    </location>
</feature>
<feature type="region of interest" description="Disordered" evidence="14">
    <location>
        <begin position="656"/>
        <end position="681"/>
    </location>
</feature>
<dbReference type="GO" id="GO:0005886">
    <property type="term" value="C:plasma membrane"/>
    <property type="evidence" value="ECO:0007669"/>
    <property type="project" value="UniProtKB-SubCell"/>
</dbReference>
<comment type="caution">
    <text evidence="16">The sequence shown here is derived from an EMBL/GenBank/DDBJ whole genome shotgun (WGS) entry which is preliminary data.</text>
</comment>
<evidence type="ECO:0000313" key="16">
    <source>
        <dbReference type="EMBL" id="RAL58899.1"/>
    </source>
</evidence>
<evidence type="ECO:0000256" key="7">
    <source>
        <dbReference type="ARBA" id="ARBA00022801"/>
    </source>
</evidence>
<dbReference type="OrthoDB" id="771136at2759"/>
<proteinExistence type="inferred from homology"/>
<evidence type="ECO:0000256" key="14">
    <source>
        <dbReference type="SAM" id="MobiDB-lite"/>
    </source>
</evidence>
<dbReference type="InterPro" id="IPR021109">
    <property type="entry name" value="Peptidase_aspartic_dom_sf"/>
</dbReference>
<feature type="compositionally biased region" description="Basic and acidic residues" evidence="14">
    <location>
        <begin position="657"/>
        <end position="681"/>
    </location>
</feature>
<organism evidence="16 17">
    <name type="scientific">Monilinia fructigena</name>
    <dbReference type="NCBI Taxonomy" id="38457"/>
    <lineage>
        <taxon>Eukaryota</taxon>
        <taxon>Fungi</taxon>
        <taxon>Dikarya</taxon>
        <taxon>Ascomycota</taxon>
        <taxon>Pezizomycotina</taxon>
        <taxon>Leotiomycetes</taxon>
        <taxon>Helotiales</taxon>
        <taxon>Sclerotiniaceae</taxon>
        <taxon>Monilinia</taxon>
    </lineage>
</organism>
<dbReference type="GO" id="GO:0006508">
    <property type="term" value="P:proteolysis"/>
    <property type="evidence" value="ECO:0007669"/>
    <property type="project" value="UniProtKB-KW"/>
</dbReference>
<dbReference type="Pfam" id="PF00026">
    <property type="entry name" value="Asp"/>
    <property type="match status" value="1"/>
</dbReference>
<name>A0A395IKI4_9HELO</name>
<evidence type="ECO:0000256" key="4">
    <source>
        <dbReference type="ARBA" id="ARBA00022670"/>
    </source>
</evidence>
<dbReference type="FunFam" id="2.40.70.10:FF:000068">
    <property type="entry name" value="Aspartic-type endopeptidase (OpsB)"/>
    <property type="match status" value="1"/>
</dbReference>
<reference evidence="16 17" key="1">
    <citation type="submission" date="2018-06" db="EMBL/GenBank/DDBJ databases">
        <title>Genome Sequence of the Brown Rot Fungal Pathogen Monilinia fructigena.</title>
        <authorList>
            <person name="Landi L."/>
            <person name="De Miccolis Angelini R.M."/>
            <person name="Pollastro S."/>
            <person name="Abate D."/>
            <person name="Faretra F."/>
            <person name="Romanazzi G."/>
        </authorList>
    </citation>
    <scope>NUCLEOTIDE SEQUENCE [LARGE SCALE GENOMIC DNA]</scope>
    <source>
        <strain evidence="16 17">Mfrg269</strain>
    </source>
</reference>
<dbReference type="Gene3D" id="2.60.270.60">
    <property type="match status" value="1"/>
</dbReference>
<dbReference type="PANTHER" id="PTHR47966">
    <property type="entry name" value="BETA-SITE APP-CLEAVING ENZYME, ISOFORM A-RELATED"/>
    <property type="match status" value="1"/>
</dbReference>
<keyword evidence="8" id="KW-0472">Membrane</keyword>
<gene>
    <name evidence="16" type="ORF">DID88_009319</name>
</gene>
<feature type="compositionally biased region" description="Low complexity" evidence="14">
    <location>
        <begin position="462"/>
        <end position="478"/>
    </location>
</feature>
<dbReference type="PROSITE" id="PS00141">
    <property type="entry name" value="ASP_PROTEASE"/>
    <property type="match status" value="1"/>
</dbReference>
<dbReference type="InterPro" id="IPR001461">
    <property type="entry name" value="Aspartic_peptidase_A1"/>
</dbReference>
<protein>
    <recommendedName>
        <fullName evidence="11">Probable aspartic-type endopeptidase OPSB</fullName>
    </recommendedName>
    <alternativeName>
        <fullName evidence="10">Probable aspartic-type endopeptidase opsB</fullName>
    </alternativeName>
</protein>
<dbReference type="AlphaFoldDB" id="A0A395IKI4"/>
<feature type="compositionally biased region" description="Polar residues" evidence="14">
    <location>
        <begin position="441"/>
        <end position="461"/>
    </location>
</feature>
<dbReference type="GO" id="GO:0004190">
    <property type="term" value="F:aspartic-type endopeptidase activity"/>
    <property type="evidence" value="ECO:0007669"/>
    <property type="project" value="UniProtKB-KW"/>
</dbReference>
<dbReference type="PRINTS" id="PR00792">
    <property type="entry name" value="PEPSIN"/>
</dbReference>
<keyword evidence="7 13" id="KW-0378">Hydrolase</keyword>
<evidence type="ECO:0000259" key="15">
    <source>
        <dbReference type="PROSITE" id="PS51767"/>
    </source>
</evidence>
<accession>A0A395IKI4</accession>
<dbReference type="InterPro" id="IPR001969">
    <property type="entry name" value="Aspartic_peptidase_AS"/>
</dbReference>
<dbReference type="Proteomes" id="UP000249056">
    <property type="component" value="Unassembled WGS sequence"/>
</dbReference>
<evidence type="ECO:0000313" key="17">
    <source>
        <dbReference type="Proteomes" id="UP000249056"/>
    </source>
</evidence>
<evidence type="ECO:0000256" key="10">
    <source>
        <dbReference type="ARBA" id="ARBA00067536"/>
    </source>
</evidence>
<keyword evidence="6 13" id="KW-0064">Aspartyl protease</keyword>
<feature type="compositionally biased region" description="Acidic residues" evidence="14">
    <location>
        <begin position="726"/>
        <end position="740"/>
    </location>
</feature>
<keyword evidence="4 13" id="KW-0645">Protease</keyword>
<dbReference type="PROSITE" id="PS51767">
    <property type="entry name" value="PEPTIDASE_A1"/>
    <property type="match status" value="1"/>
</dbReference>
<dbReference type="EMBL" id="QKRW01000065">
    <property type="protein sequence ID" value="RAL58899.1"/>
    <property type="molecule type" value="Genomic_DNA"/>
</dbReference>
<feature type="active site" evidence="12">
    <location>
        <position position="271"/>
    </location>
</feature>
<dbReference type="CDD" id="cd05474">
    <property type="entry name" value="SAP_like"/>
    <property type="match status" value="1"/>
</dbReference>
<keyword evidence="3" id="KW-1003">Cell membrane</keyword>
<feature type="active site" evidence="12">
    <location>
        <position position="70"/>
    </location>
</feature>
<feature type="compositionally biased region" description="Basic and acidic residues" evidence="14">
    <location>
        <begin position="741"/>
        <end position="756"/>
    </location>
</feature>
<evidence type="ECO:0000256" key="1">
    <source>
        <dbReference type="ARBA" id="ARBA00004236"/>
    </source>
</evidence>
<evidence type="ECO:0000256" key="2">
    <source>
        <dbReference type="ARBA" id="ARBA00007447"/>
    </source>
</evidence>
<evidence type="ECO:0000256" key="3">
    <source>
        <dbReference type="ARBA" id="ARBA00022475"/>
    </source>
</evidence>
<comment type="similarity">
    <text evidence="2 13">Belongs to the peptidase A1 family.</text>
</comment>
<feature type="compositionally biased region" description="Polar residues" evidence="14">
    <location>
        <begin position="565"/>
        <end position="576"/>
    </location>
</feature>
<evidence type="ECO:0000256" key="9">
    <source>
        <dbReference type="ARBA" id="ARBA00023180"/>
    </source>
</evidence>
<dbReference type="InterPro" id="IPR033876">
    <property type="entry name" value="SAP-like"/>
</dbReference>
<feature type="region of interest" description="Disordered" evidence="14">
    <location>
        <begin position="553"/>
        <end position="594"/>
    </location>
</feature>
<keyword evidence="17" id="KW-1185">Reference proteome</keyword>
<evidence type="ECO:0000256" key="11">
    <source>
        <dbReference type="ARBA" id="ARBA00068059"/>
    </source>
</evidence>
<dbReference type="FunFam" id="2.40.70.10:FF:000011">
    <property type="entry name" value="Aspartic protease"/>
    <property type="match status" value="1"/>
</dbReference>
<feature type="compositionally biased region" description="Basic and acidic residues" evidence="14">
    <location>
        <begin position="579"/>
        <end position="594"/>
    </location>
</feature>
<evidence type="ECO:0000256" key="6">
    <source>
        <dbReference type="ARBA" id="ARBA00022750"/>
    </source>
</evidence>
<evidence type="ECO:0000256" key="13">
    <source>
        <dbReference type="RuleBase" id="RU000454"/>
    </source>
</evidence>
<keyword evidence="9" id="KW-0325">Glycoprotein</keyword>
<evidence type="ECO:0000256" key="12">
    <source>
        <dbReference type="PIRSR" id="PIRSR601461-1"/>
    </source>
</evidence>
<evidence type="ECO:0000256" key="5">
    <source>
        <dbReference type="ARBA" id="ARBA00022729"/>
    </source>
</evidence>
<feature type="region of interest" description="Disordered" evidence="14">
    <location>
        <begin position="441"/>
        <end position="479"/>
    </location>
</feature>
<evidence type="ECO:0000256" key="8">
    <source>
        <dbReference type="ARBA" id="ARBA00023136"/>
    </source>
</evidence>
<feature type="domain" description="Peptidase A1" evidence="15">
    <location>
        <begin position="52"/>
        <end position="391"/>
    </location>
</feature>